<organism evidence="1 2">
    <name type="scientific">Trichinella pseudospiralis</name>
    <name type="common">Parasitic roundworm</name>
    <dbReference type="NCBI Taxonomy" id="6337"/>
    <lineage>
        <taxon>Eukaryota</taxon>
        <taxon>Metazoa</taxon>
        <taxon>Ecdysozoa</taxon>
        <taxon>Nematoda</taxon>
        <taxon>Enoplea</taxon>
        <taxon>Dorylaimia</taxon>
        <taxon>Trichinellida</taxon>
        <taxon>Trichinellidae</taxon>
        <taxon>Trichinella</taxon>
    </lineage>
</organism>
<evidence type="ECO:0000313" key="2">
    <source>
        <dbReference type="Proteomes" id="UP000054805"/>
    </source>
</evidence>
<protein>
    <submittedName>
        <fullName evidence="1">Uncharacterized protein</fullName>
    </submittedName>
</protein>
<evidence type="ECO:0000313" key="1">
    <source>
        <dbReference type="EMBL" id="KRY96950.1"/>
    </source>
</evidence>
<sequence>LLNAVKARTEWLDLLTLKQLKELMHTGKFYELASRLKVLAEVGVLSILRISCTEPNGQEGNSYQKMVAPYMYNQTVCPVAIIEVPQLLNAVKARTEWLDLLK</sequence>
<reference evidence="1 2" key="1">
    <citation type="submission" date="2015-01" db="EMBL/GenBank/DDBJ databases">
        <title>Evolution of Trichinella species and genotypes.</title>
        <authorList>
            <person name="Korhonen P.K."/>
            <person name="Edoardo P."/>
            <person name="Giuseppe L.R."/>
            <person name="Gasser R.B."/>
        </authorList>
    </citation>
    <scope>NUCLEOTIDE SEQUENCE [LARGE SCALE GENOMIC DNA]</scope>
    <source>
        <strain evidence="1">ISS588</strain>
    </source>
</reference>
<dbReference type="EMBL" id="JYDS01002767">
    <property type="protein sequence ID" value="KRY96950.1"/>
    <property type="molecule type" value="Genomic_DNA"/>
</dbReference>
<dbReference type="Proteomes" id="UP000054805">
    <property type="component" value="Unassembled WGS sequence"/>
</dbReference>
<comment type="caution">
    <text evidence="1">The sequence shown here is derived from an EMBL/GenBank/DDBJ whole genome shotgun (WGS) entry which is preliminary data.</text>
</comment>
<name>A0A0V1GFD0_TRIPS</name>
<proteinExistence type="predicted"/>
<dbReference type="AlphaFoldDB" id="A0A0V1GFD0"/>
<feature type="non-terminal residue" evidence="1">
    <location>
        <position position="1"/>
    </location>
</feature>
<gene>
    <name evidence="1" type="ORF">T4B_7213</name>
</gene>
<accession>A0A0V1GFD0</accession>
<keyword evidence="2" id="KW-1185">Reference proteome</keyword>